<dbReference type="InterPro" id="IPR020422">
    <property type="entry name" value="TYR_PHOSPHATASE_DUAL_dom"/>
</dbReference>
<comment type="similarity">
    <text evidence="1">Belongs to the protein-tyrosine phosphatase family. Non-receptor class dual specificity subfamily.</text>
</comment>
<dbReference type="PROSITE" id="PS50056">
    <property type="entry name" value="TYR_PHOSPHATASE_2"/>
    <property type="match status" value="1"/>
</dbReference>
<dbReference type="InterPro" id="IPR000387">
    <property type="entry name" value="Tyr_Pase_dom"/>
</dbReference>
<feature type="domain" description="Tyrosine specific protein phosphatases" evidence="7">
    <location>
        <begin position="30"/>
        <end position="99"/>
    </location>
</feature>
<dbReference type="SUPFAM" id="SSF52799">
    <property type="entry name" value="(Phosphotyrosine protein) phosphatases II"/>
    <property type="match status" value="1"/>
</dbReference>
<evidence type="ECO:0000313" key="8">
    <source>
        <dbReference type="EMBL" id="MFH4980895.1"/>
    </source>
</evidence>
<dbReference type="EMBL" id="JBGFUD010006265">
    <property type="protein sequence ID" value="MFH4980895.1"/>
    <property type="molecule type" value="Genomic_DNA"/>
</dbReference>
<evidence type="ECO:0000259" key="6">
    <source>
        <dbReference type="PROSITE" id="PS50054"/>
    </source>
</evidence>
<dbReference type="Proteomes" id="UP001608902">
    <property type="component" value="Unassembled WGS sequence"/>
</dbReference>
<dbReference type="InterPro" id="IPR029021">
    <property type="entry name" value="Prot-tyrosine_phosphatase-like"/>
</dbReference>
<evidence type="ECO:0000256" key="5">
    <source>
        <dbReference type="SAM" id="MobiDB-lite"/>
    </source>
</evidence>
<evidence type="ECO:0000256" key="1">
    <source>
        <dbReference type="ARBA" id="ARBA00008601"/>
    </source>
</evidence>
<organism evidence="8 9">
    <name type="scientific">Gnathostoma spinigerum</name>
    <dbReference type="NCBI Taxonomy" id="75299"/>
    <lineage>
        <taxon>Eukaryota</taxon>
        <taxon>Metazoa</taxon>
        <taxon>Ecdysozoa</taxon>
        <taxon>Nematoda</taxon>
        <taxon>Chromadorea</taxon>
        <taxon>Rhabditida</taxon>
        <taxon>Spirurina</taxon>
        <taxon>Gnathostomatomorpha</taxon>
        <taxon>Gnathostomatoidea</taxon>
        <taxon>Gnathostomatidae</taxon>
        <taxon>Gnathostoma</taxon>
    </lineage>
</organism>
<dbReference type="Pfam" id="PF00782">
    <property type="entry name" value="DSPc"/>
    <property type="match status" value="1"/>
</dbReference>
<dbReference type="PANTHER" id="PTHR45848:SF4">
    <property type="entry name" value="DUAL SPECIFICITY PROTEIN PHOSPHATASE 12"/>
    <property type="match status" value="1"/>
</dbReference>
<evidence type="ECO:0000256" key="4">
    <source>
        <dbReference type="ARBA" id="ARBA00022912"/>
    </source>
</evidence>
<keyword evidence="4" id="KW-0904">Protein phosphatase</keyword>
<sequence length="350" mass="40074">MPVPDQAKLPHVDYKFLFMLDMLNQNIFADNLLCKALEYISDGIEEGGNVLVHCEAGMSRSVTVVIAFLMRHFQWNVEKAYTHLRNIRPSIAPNDSFMRQLAIFYNLEYDSDIGTVSHNADYQRFCILYGIPFKTDRDEVYLSRRRSDLKPAKNVAFDEFRCRKCRQMLFTDEGVLRHETLFPTTDRYIIGKIHRGQLRDKLCPFGYLLCPMDWMNMNSQQGKIYCPKCHEKLGSYDWAGRECLGNSGLRCGATVKPWIHLQVEKLDRIPRPSTKSVLNINVRNSRGPSKNESEGQPNIPESKQEAASSPSDHEEKSECAAYMPSSMSDGSTRVEQDEKSVLVPRVVISS</sequence>
<protein>
    <recommendedName>
        <fullName evidence="2">protein-tyrosine-phosphatase</fullName>
        <ecNumber evidence="2">3.1.3.48</ecNumber>
    </recommendedName>
</protein>
<dbReference type="AlphaFoldDB" id="A0ABD6EXA4"/>
<proteinExistence type="inferred from homology"/>
<evidence type="ECO:0000256" key="3">
    <source>
        <dbReference type="ARBA" id="ARBA00022801"/>
    </source>
</evidence>
<dbReference type="GO" id="GO:0004725">
    <property type="term" value="F:protein tyrosine phosphatase activity"/>
    <property type="evidence" value="ECO:0007669"/>
    <property type="project" value="UniProtKB-EC"/>
</dbReference>
<dbReference type="SMART" id="SM00195">
    <property type="entry name" value="DSPc"/>
    <property type="match status" value="1"/>
</dbReference>
<feature type="region of interest" description="Disordered" evidence="5">
    <location>
        <begin position="277"/>
        <end position="350"/>
    </location>
</feature>
<comment type="caution">
    <text evidence="8">The sequence shown here is derived from an EMBL/GenBank/DDBJ whole genome shotgun (WGS) entry which is preliminary data.</text>
</comment>
<dbReference type="EC" id="3.1.3.48" evidence="2"/>
<evidence type="ECO:0000313" key="9">
    <source>
        <dbReference type="Proteomes" id="UP001608902"/>
    </source>
</evidence>
<feature type="compositionally biased region" description="Polar residues" evidence="5">
    <location>
        <begin position="277"/>
        <end position="310"/>
    </location>
</feature>
<dbReference type="CDD" id="cd14498">
    <property type="entry name" value="DSP"/>
    <property type="match status" value="1"/>
</dbReference>
<gene>
    <name evidence="8" type="ORF">AB6A40_007604</name>
</gene>
<dbReference type="PANTHER" id="PTHR45848">
    <property type="entry name" value="DUAL SPECIFICITY PROTEIN PHOSPHATASE 12 FAMILY MEMBER"/>
    <property type="match status" value="1"/>
</dbReference>
<evidence type="ECO:0000259" key="7">
    <source>
        <dbReference type="PROSITE" id="PS50056"/>
    </source>
</evidence>
<accession>A0ABD6EXA4</accession>
<name>A0ABD6EXA4_9BILA</name>
<evidence type="ECO:0000256" key="2">
    <source>
        <dbReference type="ARBA" id="ARBA00013064"/>
    </source>
</evidence>
<dbReference type="PROSITE" id="PS50054">
    <property type="entry name" value="TYR_PHOSPHATASE_DUAL"/>
    <property type="match status" value="1"/>
</dbReference>
<feature type="domain" description="Tyrosine-protein phosphatase" evidence="6">
    <location>
        <begin position="1"/>
        <end position="110"/>
    </location>
</feature>
<keyword evidence="9" id="KW-1185">Reference proteome</keyword>
<dbReference type="InterPro" id="IPR000340">
    <property type="entry name" value="Dual-sp_phosphatase_cat-dom"/>
</dbReference>
<keyword evidence="3" id="KW-0378">Hydrolase</keyword>
<reference evidence="8 9" key="1">
    <citation type="submission" date="2024-08" db="EMBL/GenBank/DDBJ databases">
        <title>Gnathostoma spinigerum genome.</title>
        <authorList>
            <person name="Gonzalez-Bertolin B."/>
            <person name="Monzon S."/>
            <person name="Zaballos A."/>
            <person name="Jimenez P."/>
            <person name="Dekumyoy P."/>
            <person name="Varona S."/>
            <person name="Cuesta I."/>
            <person name="Sumanam S."/>
            <person name="Adisakwattana P."/>
            <person name="Gasser R.B."/>
            <person name="Hernandez-Gonzalez A."/>
            <person name="Young N.D."/>
            <person name="Perteguer M.J."/>
        </authorList>
    </citation>
    <scope>NUCLEOTIDE SEQUENCE [LARGE SCALE GENOMIC DNA]</scope>
    <source>
        <strain evidence="8">AL3</strain>
        <tissue evidence="8">Liver</tissue>
    </source>
</reference>
<dbReference type="Gene3D" id="3.90.190.10">
    <property type="entry name" value="Protein tyrosine phosphatase superfamily"/>
    <property type="match status" value="1"/>
</dbReference>